<dbReference type="PANTHER" id="PTHR43861">
    <property type="entry name" value="TRANS-ACONITATE 2-METHYLTRANSFERASE-RELATED"/>
    <property type="match status" value="1"/>
</dbReference>
<dbReference type="Pfam" id="PF08241">
    <property type="entry name" value="Methyltransf_11"/>
    <property type="match status" value="1"/>
</dbReference>
<name>A0A0X8JI51_9BACT</name>
<dbReference type="GO" id="GO:0008757">
    <property type="term" value="F:S-adenosylmethionine-dependent methyltransferase activity"/>
    <property type="evidence" value="ECO:0007669"/>
    <property type="project" value="InterPro"/>
</dbReference>
<evidence type="ECO:0000259" key="1">
    <source>
        <dbReference type="Pfam" id="PF08241"/>
    </source>
</evidence>
<reference evidence="3" key="1">
    <citation type="submission" date="2016-02" db="EMBL/GenBank/DDBJ databases">
        <authorList>
            <person name="Holder M.E."/>
            <person name="Ajami N.J."/>
            <person name="Petrosino J.F."/>
        </authorList>
    </citation>
    <scope>NUCLEOTIDE SEQUENCE [LARGE SCALE GENOMIC DNA]</scope>
    <source>
        <strain evidence="3">CCUG 45958</strain>
    </source>
</reference>
<dbReference type="SUPFAM" id="SSF53335">
    <property type="entry name" value="S-adenosyl-L-methionine-dependent methyltransferases"/>
    <property type="match status" value="1"/>
</dbReference>
<dbReference type="NCBIfam" id="NF045667">
    <property type="entry name" value="MTase_DVU1556"/>
    <property type="match status" value="1"/>
</dbReference>
<accession>A0A0X8JI51</accession>
<dbReference type="KEGG" id="dfi:AXF13_03455"/>
<gene>
    <name evidence="2" type="ORF">AXF13_03455</name>
</gene>
<protein>
    <submittedName>
        <fullName evidence="2">MitM</fullName>
    </submittedName>
</protein>
<organism evidence="2 3">
    <name type="scientific">Desulfovibrio fairfieldensis</name>
    <dbReference type="NCBI Taxonomy" id="44742"/>
    <lineage>
        <taxon>Bacteria</taxon>
        <taxon>Pseudomonadati</taxon>
        <taxon>Thermodesulfobacteriota</taxon>
        <taxon>Desulfovibrionia</taxon>
        <taxon>Desulfovibrionales</taxon>
        <taxon>Desulfovibrionaceae</taxon>
        <taxon>Desulfovibrio</taxon>
    </lineage>
</organism>
<feature type="domain" description="Methyltransferase type 11" evidence="1">
    <location>
        <begin position="46"/>
        <end position="140"/>
    </location>
</feature>
<dbReference type="InterPro" id="IPR013216">
    <property type="entry name" value="Methyltransf_11"/>
</dbReference>
<dbReference type="EMBL" id="CP014229">
    <property type="protein sequence ID" value="AMD89243.1"/>
    <property type="molecule type" value="Genomic_DNA"/>
</dbReference>
<dbReference type="STRING" id="44742.AXF13_03455"/>
<evidence type="ECO:0000313" key="2">
    <source>
        <dbReference type="EMBL" id="AMD89243.1"/>
    </source>
</evidence>
<dbReference type="AlphaFoldDB" id="A0A0X8JI51"/>
<keyword evidence="3" id="KW-1185">Reference proteome</keyword>
<evidence type="ECO:0000313" key="3">
    <source>
        <dbReference type="Proteomes" id="UP000069241"/>
    </source>
</evidence>
<dbReference type="Gene3D" id="3.40.50.150">
    <property type="entry name" value="Vaccinia Virus protein VP39"/>
    <property type="match status" value="1"/>
</dbReference>
<proteinExistence type="predicted"/>
<dbReference type="Proteomes" id="UP000069241">
    <property type="component" value="Chromosome"/>
</dbReference>
<dbReference type="RefSeq" id="WP_062251659.1">
    <property type="nucleotide sequence ID" value="NZ_CP014229.1"/>
</dbReference>
<dbReference type="InterPro" id="IPR029063">
    <property type="entry name" value="SAM-dependent_MTases_sf"/>
</dbReference>
<sequence>MKPLWEQEDFQRVAGEIWRPGGPELTRRALELAARRCGLAPGARLLDLGCGPGASLELLAGLGYRPLGLDRRTHAAWAKRAAGAERSPAVIFLQGDAACPPLADNSVDGVLSECVLSLLPDPLDALRGCRRTLRPGGALLLSDLFRHGDMLEEGGASLAPPESGCLAGARSRAVWEGLLVRAGFVPRCFEDHSRALVEMAARLLWYGADAAPEWLRGGCACGGRRGAVGYGLWIAQKEGS</sequence>
<dbReference type="CDD" id="cd02440">
    <property type="entry name" value="AdoMet_MTases"/>
    <property type="match status" value="1"/>
</dbReference>